<evidence type="ECO:0000256" key="1">
    <source>
        <dbReference type="ARBA" id="ARBA00010923"/>
    </source>
</evidence>
<keyword evidence="7" id="KW-1185">Reference proteome</keyword>
<comment type="similarity">
    <text evidence="1">Belongs to the type-I restriction system S methylase family.</text>
</comment>
<name>A0ABY3KZE0_9BACT</name>
<gene>
    <name evidence="6" type="ORF">FVD16_09760</name>
</gene>
<dbReference type="InterPro" id="IPR044946">
    <property type="entry name" value="Restrct_endonuc_typeI_TRD_sf"/>
</dbReference>
<evidence type="ECO:0000313" key="7">
    <source>
        <dbReference type="Proteomes" id="UP000321317"/>
    </source>
</evidence>
<dbReference type="SUPFAM" id="SSF116734">
    <property type="entry name" value="DNA methylase specificity domain"/>
    <property type="match status" value="1"/>
</dbReference>
<dbReference type="GO" id="GO:0004519">
    <property type="term" value="F:endonuclease activity"/>
    <property type="evidence" value="ECO:0007669"/>
    <property type="project" value="UniProtKB-KW"/>
</dbReference>
<organism evidence="6 7">
    <name type="scientific">Campylobacter helveticus</name>
    <dbReference type="NCBI Taxonomy" id="28898"/>
    <lineage>
        <taxon>Bacteria</taxon>
        <taxon>Pseudomonadati</taxon>
        <taxon>Campylobacterota</taxon>
        <taxon>Epsilonproteobacteria</taxon>
        <taxon>Campylobacterales</taxon>
        <taxon>Campylobacteraceae</taxon>
        <taxon>Campylobacter</taxon>
    </lineage>
</organism>
<dbReference type="EMBL" id="VRMA01000081">
    <property type="protein sequence ID" value="TXK53822.1"/>
    <property type="molecule type" value="Genomic_DNA"/>
</dbReference>
<comment type="caution">
    <text evidence="6">The sequence shown here is derived from an EMBL/GenBank/DDBJ whole genome shotgun (WGS) entry which is preliminary data.</text>
</comment>
<evidence type="ECO:0000256" key="3">
    <source>
        <dbReference type="ARBA" id="ARBA00023125"/>
    </source>
</evidence>
<keyword evidence="6" id="KW-0255">Endonuclease</keyword>
<accession>A0ABY3KZE0</accession>
<protein>
    <submittedName>
        <fullName evidence="6">Restriction endonuclease subunit S</fullName>
    </submittedName>
</protein>
<feature type="domain" description="Type I restriction modification DNA specificity" evidence="5">
    <location>
        <begin position="25"/>
        <end position="175"/>
    </location>
</feature>
<keyword evidence="2" id="KW-0680">Restriction system</keyword>
<proteinExistence type="inferred from homology"/>
<dbReference type="InterPro" id="IPR000055">
    <property type="entry name" value="Restrct_endonuc_typeI_TRD"/>
</dbReference>
<dbReference type="PANTHER" id="PTHR30408">
    <property type="entry name" value="TYPE-1 RESTRICTION ENZYME ECOKI SPECIFICITY PROTEIN"/>
    <property type="match status" value="1"/>
</dbReference>
<keyword evidence="4" id="KW-0175">Coiled coil</keyword>
<dbReference type="CDD" id="cd17291">
    <property type="entry name" value="RMtype1_S_MgeORF438P-TRD-CR_like"/>
    <property type="match status" value="1"/>
</dbReference>
<keyword evidence="6" id="KW-0378">Hydrolase</keyword>
<dbReference type="Gene3D" id="3.90.220.20">
    <property type="entry name" value="DNA methylase specificity domains"/>
    <property type="match status" value="1"/>
</dbReference>
<evidence type="ECO:0000313" key="6">
    <source>
        <dbReference type="EMBL" id="TXK53822.1"/>
    </source>
</evidence>
<reference evidence="6 7" key="1">
    <citation type="submission" date="2019-08" db="EMBL/GenBank/DDBJ databases">
        <title>Rapid identification of Enteric Bacteria from Whole Genome Sequences (WGS) using Average Nucleotide Identity (ANI).</title>
        <authorList>
            <person name="Lane C."/>
        </authorList>
    </citation>
    <scope>NUCLEOTIDE SEQUENCE [LARGE SCALE GENOMIC DNA]</scope>
    <source>
        <strain evidence="6 7">D4984</strain>
    </source>
</reference>
<evidence type="ECO:0000256" key="4">
    <source>
        <dbReference type="SAM" id="Coils"/>
    </source>
</evidence>
<sequence length="199" mass="22357">MPRLASKSRNDDLKFLVSSLPTPPPQGWERVRLGKIEHIQIQKGQSITQKDTQVGNIKVVAGGLDFAYFHNQANRPENTITISASGANAGFVNFWEEAIFASDCTTININSKVKIKFIYYTLRAMQNDIKALAKGAAQPHVYRDDIEQIKIPLPPLAAQENIIQTIEKLEMRIENFELLMENLESKKAEILTSFLESGI</sequence>
<keyword evidence="6" id="KW-0540">Nuclease</keyword>
<dbReference type="InterPro" id="IPR052021">
    <property type="entry name" value="Type-I_RS_S_subunit"/>
</dbReference>
<evidence type="ECO:0000256" key="2">
    <source>
        <dbReference type="ARBA" id="ARBA00022747"/>
    </source>
</evidence>
<dbReference type="Proteomes" id="UP000321317">
    <property type="component" value="Unassembled WGS sequence"/>
</dbReference>
<feature type="coiled-coil region" evidence="4">
    <location>
        <begin position="159"/>
        <end position="193"/>
    </location>
</feature>
<evidence type="ECO:0000259" key="5">
    <source>
        <dbReference type="Pfam" id="PF01420"/>
    </source>
</evidence>
<dbReference type="PANTHER" id="PTHR30408:SF12">
    <property type="entry name" value="TYPE I RESTRICTION ENZYME MJAVIII SPECIFICITY SUBUNIT"/>
    <property type="match status" value="1"/>
</dbReference>
<dbReference type="Pfam" id="PF01420">
    <property type="entry name" value="Methylase_S"/>
    <property type="match status" value="1"/>
</dbReference>
<keyword evidence="3" id="KW-0238">DNA-binding</keyword>